<dbReference type="EMBL" id="SDOZ01000002">
    <property type="protein sequence ID" value="RXZ62061.1"/>
    <property type="molecule type" value="Genomic_DNA"/>
</dbReference>
<dbReference type="RefSeq" id="WP_129225381.1">
    <property type="nucleotide sequence ID" value="NZ_SDOZ01000002.1"/>
</dbReference>
<keyword evidence="3" id="KW-1185">Reference proteome</keyword>
<reference evidence="2 3" key="1">
    <citation type="journal article" date="2019" name="Gut">
        <title>Antibiotics-induced monodominance of a novel gut bacterial order.</title>
        <authorList>
            <person name="Hildebrand F."/>
            <person name="Moitinho-Silva L."/>
            <person name="Blasche S."/>
            <person name="Jahn M.T."/>
            <person name="Gossmann T.I."/>
            <person name="Heuerta-Cepas J."/>
            <person name="Hercog R."/>
            <person name="Luetge M."/>
            <person name="Bahram M."/>
            <person name="Pryszlak A."/>
            <person name="Alves R.J."/>
            <person name="Waszak S.M."/>
            <person name="Zhu A."/>
            <person name="Ye L."/>
            <person name="Costea P.I."/>
            <person name="Aalvink S."/>
            <person name="Belzer C."/>
            <person name="Forslund S.K."/>
            <person name="Sunagawa S."/>
            <person name="Hentschel U."/>
            <person name="Merten C."/>
            <person name="Patil K.R."/>
            <person name="Benes V."/>
            <person name="Bork P."/>
        </authorList>
    </citation>
    <scope>NUCLEOTIDE SEQUENCE [LARGE SCALE GENOMIC DNA]</scope>
    <source>
        <strain evidence="2 3">HDS1380</strain>
    </source>
</reference>
<gene>
    <name evidence="2" type="ORF">ESZ91_06625</name>
</gene>
<evidence type="ECO:0000256" key="1">
    <source>
        <dbReference type="SAM" id="SignalP"/>
    </source>
</evidence>
<feature type="chain" id="PRO_5038503827" description="Glycoside hydrolase family 42 N-terminal domain-containing protein" evidence="1">
    <location>
        <begin position="24"/>
        <end position="460"/>
    </location>
</feature>
<organism evidence="2 3">
    <name type="scientific">Candidatus Borkfalkia ceftriaxoniphila</name>
    <dbReference type="NCBI Taxonomy" id="2508949"/>
    <lineage>
        <taxon>Bacteria</taxon>
        <taxon>Bacillati</taxon>
        <taxon>Bacillota</taxon>
        <taxon>Clostridia</taxon>
        <taxon>Christensenellales</taxon>
        <taxon>Christensenellaceae</taxon>
        <taxon>Candidatus Borkfalkia</taxon>
    </lineage>
</organism>
<protein>
    <recommendedName>
        <fullName evidence="4">Glycoside hydrolase family 42 N-terminal domain-containing protein</fullName>
    </recommendedName>
</protein>
<proteinExistence type="predicted"/>
<sequence>MKRIFLILIAALCIACFALPVFGCAPSENDDGDGGDTMTEEEYQHYGAYSYYYYPQLGRDVMPVGAWCAPPTPNYGNFGNPNYITDENYKTMAQSGINSIYALYDTPVNHPDLILQALDYADKYNMVYLARDLRMMAASEEADLFELFEDYTSKPAYGGNLIIDEPGVNSFAALASLKVNWDREFGGGKNMYVNLLPLYASENQLLNGAAGGSEGGKITYEEYVARYLREVRPDLFSFDYYPFNGKNKNIEQDFYKQLSIVKRRVEQANIPFWIFAQAGFFDGGDTRKIEECELQWQVNAALSYGAKGIQYFNYWHALEIPGNNCGFVDREGNKTYIYDYGVRLNKQIAAVDGVLMKSANRGVMQVGQSPAPIPEEDLLTSYEKLTSATGGDALIGCFDYRDKTAYYVTANSLTDDADVTLNFAGKVNATLIQDAKETKQSGNTLTLSIPKGEGVLIVIE</sequence>
<dbReference type="Proteomes" id="UP000291269">
    <property type="component" value="Unassembled WGS sequence"/>
</dbReference>
<keyword evidence="1" id="KW-0732">Signal</keyword>
<evidence type="ECO:0000313" key="2">
    <source>
        <dbReference type="EMBL" id="RXZ62061.1"/>
    </source>
</evidence>
<dbReference type="AlphaFoldDB" id="A0A4Q2KG55"/>
<evidence type="ECO:0008006" key="4">
    <source>
        <dbReference type="Google" id="ProtNLM"/>
    </source>
</evidence>
<dbReference type="Gene3D" id="3.20.20.80">
    <property type="entry name" value="Glycosidases"/>
    <property type="match status" value="1"/>
</dbReference>
<name>A0A4Q2KG55_9FIRM</name>
<comment type="caution">
    <text evidence="2">The sequence shown here is derived from an EMBL/GenBank/DDBJ whole genome shotgun (WGS) entry which is preliminary data.</text>
</comment>
<evidence type="ECO:0000313" key="3">
    <source>
        <dbReference type="Proteomes" id="UP000291269"/>
    </source>
</evidence>
<feature type="signal peptide" evidence="1">
    <location>
        <begin position="1"/>
        <end position="23"/>
    </location>
</feature>
<dbReference type="OrthoDB" id="2569184at2"/>
<accession>A0A4Q2KG55</accession>